<dbReference type="SUPFAM" id="SSF53850">
    <property type="entry name" value="Periplasmic binding protein-like II"/>
    <property type="match status" value="1"/>
</dbReference>
<proteinExistence type="inferred from homology"/>
<feature type="signal peptide" evidence="4">
    <location>
        <begin position="1"/>
        <end position="18"/>
    </location>
</feature>
<feature type="domain" description="SsuA/THI5-like" evidence="5">
    <location>
        <begin position="45"/>
        <end position="262"/>
    </location>
</feature>
<reference evidence="6 7" key="1">
    <citation type="submission" date="2018-02" db="EMBL/GenBank/DDBJ databases">
        <title>Genomic Encyclopedia of Archaeal and Bacterial Type Strains, Phase II (KMG-II): from individual species to whole genera.</title>
        <authorList>
            <person name="Goeker M."/>
        </authorList>
    </citation>
    <scope>NUCLEOTIDE SEQUENCE [LARGE SCALE GENOMIC DNA]</scope>
    <source>
        <strain evidence="6 7">DSM 15099</strain>
    </source>
</reference>
<dbReference type="Proteomes" id="UP000239863">
    <property type="component" value="Unassembled WGS sequence"/>
</dbReference>
<evidence type="ECO:0000256" key="3">
    <source>
        <dbReference type="ARBA" id="ARBA00022729"/>
    </source>
</evidence>
<keyword evidence="3 4" id="KW-0732">Signal</keyword>
<dbReference type="STRING" id="37659.GCA_000703125_01924"/>
<evidence type="ECO:0000313" key="7">
    <source>
        <dbReference type="Proteomes" id="UP000239863"/>
    </source>
</evidence>
<dbReference type="RefSeq" id="WP_104410245.1">
    <property type="nucleotide sequence ID" value="NZ_PTIS01000013.1"/>
</dbReference>
<comment type="caution">
    <text evidence="6">The sequence shown here is derived from an EMBL/GenBank/DDBJ whole genome shotgun (WGS) entry which is preliminary data.</text>
</comment>
<dbReference type="PROSITE" id="PS51257">
    <property type="entry name" value="PROKAR_LIPOPROTEIN"/>
    <property type="match status" value="1"/>
</dbReference>
<evidence type="ECO:0000259" key="5">
    <source>
        <dbReference type="Pfam" id="PF09084"/>
    </source>
</evidence>
<gene>
    <name evidence="6" type="ORF">BD821_11311</name>
</gene>
<protein>
    <submittedName>
        <fullName evidence="6">NitT/TauT family transport system substrate-binding protein</fullName>
    </submittedName>
</protein>
<dbReference type="Gene3D" id="3.40.190.10">
    <property type="entry name" value="Periplasmic binding protein-like II"/>
    <property type="match status" value="2"/>
</dbReference>
<accession>A0A2S6FWJ9</accession>
<evidence type="ECO:0000256" key="1">
    <source>
        <dbReference type="ARBA" id="ARBA00004418"/>
    </source>
</evidence>
<dbReference type="InterPro" id="IPR015168">
    <property type="entry name" value="SsuA/THI5"/>
</dbReference>
<dbReference type="GO" id="GO:0042597">
    <property type="term" value="C:periplasmic space"/>
    <property type="evidence" value="ECO:0007669"/>
    <property type="project" value="UniProtKB-SubCell"/>
</dbReference>
<evidence type="ECO:0000256" key="4">
    <source>
        <dbReference type="SAM" id="SignalP"/>
    </source>
</evidence>
<evidence type="ECO:0000313" key="6">
    <source>
        <dbReference type="EMBL" id="PPK47791.1"/>
    </source>
</evidence>
<dbReference type="PANTHER" id="PTHR30024:SF47">
    <property type="entry name" value="TAURINE-BINDING PERIPLASMIC PROTEIN"/>
    <property type="match status" value="1"/>
</dbReference>
<organism evidence="6 7">
    <name type="scientific">Clostridium algidicarnis DSM 15099</name>
    <dbReference type="NCBI Taxonomy" id="1121295"/>
    <lineage>
        <taxon>Bacteria</taxon>
        <taxon>Bacillati</taxon>
        <taxon>Bacillota</taxon>
        <taxon>Clostridia</taxon>
        <taxon>Eubacteriales</taxon>
        <taxon>Clostridiaceae</taxon>
        <taxon>Clostridium</taxon>
    </lineage>
</organism>
<comment type="subcellular location">
    <subcellularLocation>
        <location evidence="1">Periplasm</location>
    </subcellularLocation>
</comment>
<sequence length="341" mass="38028">MKIIKKIALALPFTLAIAITLTSCTKKDEITKIKVAEVTHSVFYAPQYVAINEGFFEEEGLKVELMSAQGADKTMAALVSGESQIGLMGPEASIYIYNKKSKDYAINFAQVTKRDGSFLVGREDKKDFKLEELKGKEVIGGRKGGMPEMTLEYVIKDKGLKVGENTKEGEVNVRTDVQFNVMSGVFIAGEGDYVTLFEPAATAVEKENKGYILASIGELSGEIPYTAYCVTNNYMEKNPEVIQKFTNAIYKGQLYVKNHSEEDIAKSIAPFFTDISMDDLIKVVKRYKSVDAWCEDPILKEESLNKLMDVMDTAGELDKRAPYDKIVNTKYAKESIKNIKK</sequence>
<name>A0A2S6FWJ9_9CLOT</name>
<comment type="similarity">
    <text evidence="2">Belongs to the bacterial solute-binding protein SsuA/TauA family.</text>
</comment>
<dbReference type="PANTHER" id="PTHR30024">
    <property type="entry name" value="ALIPHATIC SULFONATES-BINDING PROTEIN-RELATED"/>
    <property type="match status" value="1"/>
</dbReference>
<feature type="chain" id="PRO_5015535738" evidence="4">
    <location>
        <begin position="19"/>
        <end position="341"/>
    </location>
</feature>
<evidence type="ECO:0000256" key="2">
    <source>
        <dbReference type="ARBA" id="ARBA00010742"/>
    </source>
</evidence>
<dbReference type="EMBL" id="PTIS01000013">
    <property type="protein sequence ID" value="PPK47791.1"/>
    <property type="molecule type" value="Genomic_DNA"/>
</dbReference>
<dbReference type="AlphaFoldDB" id="A0A2S6FWJ9"/>
<dbReference type="Pfam" id="PF09084">
    <property type="entry name" value="NMT1"/>
    <property type="match status" value="1"/>
</dbReference>
<dbReference type="OrthoDB" id="9802202at2"/>